<accession>A0A9X6WNR5</accession>
<evidence type="ECO:0000313" key="2">
    <source>
        <dbReference type="EMBL" id="PFJ39509.1"/>
    </source>
</evidence>
<feature type="transmembrane region" description="Helical" evidence="1">
    <location>
        <begin position="7"/>
        <end position="25"/>
    </location>
</feature>
<protein>
    <submittedName>
        <fullName evidence="2">Uncharacterized protein</fullName>
    </submittedName>
</protein>
<organism evidence="2 3">
    <name type="scientific">Bacillus thuringiensis</name>
    <dbReference type="NCBI Taxonomy" id="1428"/>
    <lineage>
        <taxon>Bacteria</taxon>
        <taxon>Bacillati</taxon>
        <taxon>Bacillota</taxon>
        <taxon>Bacilli</taxon>
        <taxon>Bacillales</taxon>
        <taxon>Bacillaceae</taxon>
        <taxon>Bacillus</taxon>
        <taxon>Bacillus cereus group</taxon>
    </lineage>
</organism>
<keyword evidence="1" id="KW-1133">Transmembrane helix</keyword>
<sequence length="584" mass="68043">MRYRFSVILPVLLILVAFFTIYIYINSDEKGEHLKLNTNLIKELERQKKESANVLKRSWGDETLFNPVNAVEGSKDEYITYYAYQTVYLLGESPGRNYCKHLKQVTEKGDFSAETENLIFTGIERVYRAQKSLELCIGETEQTKFSGIEKHVIDLLNSTYIDNGYFISEEFKPYKDKPEYIEVKLQQTYMMIYLANVYKKLDKIDTNQIKLWIKQIPLKDLTIINTITKIDEILGSKTNVEIDIKEVESLVNQQTYQIQDFMSLNSLVELYNKKYIQLDNSIITSIKDKIKKYQFGLSDIQSEYIKNNILKNLNTDINEKEKEILLKDFSTYMYDDGMLPTFSTYNNPLSPSLVGRISEEFTVANSSNRDVKILNTIKNINMKELMKQDPFEVYSYVTLYKLADSTPDDSQKKELIEMLKQKIKLPINRNNVMSWSFYVKSLINLDEKISVNMLPNNTPEILNSIIEKEKSYFGKNGEISTLVFLETIASTELYQDKLIKTKKFIEVVDADENSEIGAYLIYYKTMLQEILEIPYDKNKTASKITRLFKQSGYSLSTQHKFADVYSTYFLMNVNQILSEAKHNA</sequence>
<keyword evidence="1" id="KW-0472">Membrane</keyword>
<gene>
    <name evidence="2" type="ORF">COJ15_14595</name>
</gene>
<evidence type="ECO:0000256" key="1">
    <source>
        <dbReference type="SAM" id="Phobius"/>
    </source>
</evidence>
<proteinExistence type="predicted"/>
<keyword evidence="1" id="KW-0812">Transmembrane</keyword>
<evidence type="ECO:0000313" key="3">
    <source>
        <dbReference type="Proteomes" id="UP000224003"/>
    </source>
</evidence>
<dbReference type="Proteomes" id="UP000224003">
    <property type="component" value="Unassembled WGS sequence"/>
</dbReference>
<dbReference type="EMBL" id="NUVX01000023">
    <property type="protein sequence ID" value="PFJ39509.1"/>
    <property type="molecule type" value="Genomic_DNA"/>
</dbReference>
<dbReference type="AlphaFoldDB" id="A0A9X6WNR5"/>
<name>A0A9X6WNR5_BACTU</name>
<comment type="caution">
    <text evidence="2">The sequence shown here is derived from an EMBL/GenBank/DDBJ whole genome shotgun (WGS) entry which is preliminary data.</text>
</comment>
<reference evidence="2 3" key="1">
    <citation type="submission" date="2017-09" db="EMBL/GenBank/DDBJ databases">
        <title>Large-scale bioinformatics analysis of Bacillus genomes uncovers conserved roles of natural products in bacterial physiology.</title>
        <authorList>
            <consortium name="Agbiome Team Llc"/>
            <person name="Bleich R.M."/>
            <person name="Grubbs K.J."/>
            <person name="Santa Maria K.C."/>
            <person name="Allen S.E."/>
            <person name="Farag S."/>
            <person name="Shank E.A."/>
            <person name="Bowers A."/>
        </authorList>
    </citation>
    <scope>NUCLEOTIDE SEQUENCE [LARGE SCALE GENOMIC DNA]</scope>
    <source>
        <strain evidence="2 3">AFS085496</strain>
    </source>
</reference>
<dbReference type="RefSeq" id="WP_098516969.1">
    <property type="nucleotide sequence ID" value="NZ_NUVX01000023.1"/>
</dbReference>